<dbReference type="RefSeq" id="WP_127722960.1">
    <property type="nucleotide sequence ID" value="NZ_RLIH01000001.1"/>
</dbReference>
<sequence length="381" mass="45437">MDNLKKTITNLISLKQEGAYWDFKRMWYDSDHNMDLLHDIICMSNNLVNRDAYIIIGIDEENDYSINDVLNDSNRMNTQKIVDFLKDKKFAGDIRPIVYVETISFSKGVIDVVVIQNSSNTPFYLKEKYKGVFENHIYTRIQDTNTPTNSSADIDKVEWLWKKRFGLIQTPVERLETFLGHPDGWVNGPYGEMQKYYKNFPEYTITYDFASNNRDGYEYYLFSQYDSRPHWMDIKIYYHQTLLTEIGGASLDGGRYMTPCPETDGIIISDNHHWDIMYKYMVKGSFLYKLHQFFFINEYSSDAQSAHDRFMKVILLFHSEQERKLFKEYVEKHWDDRGKYEKCIHLPHIPQLEGYKTDAFKDDYEHALILQCMLRDFRKRI</sequence>
<dbReference type="Proteomes" id="UP000288812">
    <property type="component" value="Unassembled WGS sequence"/>
</dbReference>
<evidence type="ECO:0000313" key="3">
    <source>
        <dbReference type="Proteomes" id="UP000288812"/>
    </source>
</evidence>
<dbReference type="Gene3D" id="3.30.950.30">
    <property type="entry name" value="Schlafen, AAA domain"/>
    <property type="match status" value="1"/>
</dbReference>
<keyword evidence="3" id="KW-1185">Reference proteome</keyword>
<name>A0A437SAP4_9FIRM</name>
<comment type="caution">
    <text evidence="2">The sequence shown here is derived from an EMBL/GenBank/DDBJ whole genome shotgun (WGS) entry which is preliminary data.</text>
</comment>
<dbReference type="GO" id="GO:0005524">
    <property type="term" value="F:ATP binding"/>
    <property type="evidence" value="ECO:0007669"/>
    <property type="project" value="UniProtKB-KW"/>
</dbReference>
<evidence type="ECO:0000313" key="2">
    <source>
        <dbReference type="EMBL" id="RVU55848.1"/>
    </source>
</evidence>
<dbReference type="InterPro" id="IPR007421">
    <property type="entry name" value="Schlafen_AlbA_2_dom"/>
</dbReference>
<dbReference type="OrthoDB" id="869451at2"/>
<protein>
    <submittedName>
        <fullName evidence="2">ATP-binding protein</fullName>
    </submittedName>
</protein>
<gene>
    <name evidence="2" type="ORF">EF514_01145</name>
</gene>
<dbReference type="AlphaFoldDB" id="A0A437SAP4"/>
<feature type="domain" description="Schlafen AlbA-2" evidence="1">
    <location>
        <begin position="17"/>
        <end position="148"/>
    </location>
</feature>
<accession>A0A437SAP4</accession>
<proteinExistence type="predicted"/>
<evidence type="ECO:0000259" key="1">
    <source>
        <dbReference type="Pfam" id="PF04326"/>
    </source>
</evidence>
<dbReference type="Pfam" id="PF04326">
    <property type="entry name" value="SLFN_AlbA_2"/>
    <property type="match status" value="1"/>
</dbReference>
<keyword evidence="2" id="KW-0067">ATP-binding</keyword>
<organism evidence="2 3">
    <name type="scientific">Anaerosphaera multitolerans</name>
    <dbReference type="NCBI Taxonomy" id="2487351"/>
    <lineage>
        <taxon>Bacteria</taxon>
        <taxon>Bacillati</taxon>
        <taxon>Bacillota</taxon>
        <taxon>Tissierellia</taxon>
        <taxon>Tissierellales</taxon>
        <taxon>Peptoniphilaceae</taxon>
        <taxon>Anaerosphaera</taxon>
    </lineage>
</organism>
<dbReference type="InterPro" id="IPR038461">
    <property type="entry name" value="Schlafen_AlbA_2_dom_sf"/>
</dbReference>
<dbReference type="EMBL" id="RLIH01000001">
    <property type="protein sequence ID" value="RVU55848.1"/>
    <property type="molecule type" value="Genomic_DNA"/>
</dbReference>
<reference evidence="2 3" key="1">
    <citation type="submission" date="2018-11" db="EMBL/GenBank/DDBJ databases">
        <title>Genome sequencing and assembly of Anaerosphaera sp. nov., GS7-6-2.</title>
        <authorList>
            <person name="Rettenmaier R."/>
            <person name="Liebl W."/>
            <person name="Zverlov V."/>
        </authorList>
    </citation>
    <scope>NUCLEOTIDE SEQUENCE [LARGE SCALE GENOMIC DNA]</scope>
    <source>
        <strain evidence="2 3">GS7-6-2</strain>
    </source>
</reference>
<keyword evidence="2" id="KW-0547">Nucleotide-binding</keyword>